<reference evidence="1 2" key="1">
    <citation type="submission" date="2019-03" db="EMBL/GenBank/DDBJ databases">
        <title>Genomic Encyclopedia of Type Strains, Phase IV (KMG-IV): sequencing the most valuable type-strain genomes for metagenomic binning, comparative biology and taxonomic classification.</title>
        <authorList>
            <person name="Goeker M."/>
        </authorList>
    </citation>
    <scope>NUCLEOTIDE SEQUENCE [LARGE SCALE GENOMIC DNA]</scope>
    <source>
        <strain evidence="1 2">DSM 45361</strain>
    </source>
</reference>
<keyword evidence="2" id="KW-1185">Reference proteome</keyword>
<evidence type="ECO:0000313" key="1">
    <source>
        <dbReference type="EMBL" id="TDP94028.1"/>
    </source>
</evidence>
<evidence type="ECO:0000313" key="2">
    <source>
        <dbReference type="Proteomes" id="UP000295444"/>
    </source>
</evidence>
<name>A0A4V3CYG4_LABRH</name>
<accession>A0A4V3CYG4</accession>
<gene>
    <name evidence="1" type="ORF">EV186_106422</name>
</gene>
<dbReference type="EMBL" id="SNXZ01000006">
    <property type="protein sequence ID" value="TDP94028.1"/>
    <property type="molecule type" value="Genomic_DNA"/>
</dbReference>
<comment type="caution">
    <text evidence="1">The sequence shown here is derived from an EMBL/GenBank/DDBJ whole genome shotgun (WGS) entry which is preliminary data.</text>
</comment>
<proteinExistence type="predicted"/>
<protein>
    <submittedName>
        <fullName evidence="1">Uncharacterized protein</fullName>
    </submittedName>
</protein>
<dbReference type="Proteomes" id="UP000295444">
    <property type="component" value="Unassembled WGS sequence"/>
</dbReference>
<organism evidence="1 2">
    <name type="scientific">Labedaea rhizosphaerae</name>
    <dbReference type="NCBI Taxonomy" id="598644"/>
    <lineage>
        <taxon>Bacteria</taxon>
        <taxon>Bacillati</taxon>
        <taxon>Actinomycetota</taxon>
        <taxon>Actinomycetes</taxon>
        <taxon>Pseudonocardiales</taxon>
        <taxon>Pseudonocardiaceae</taxon>
        <taxon>Labedaea</taxon>
    </lineage>
</organism>
<dbReference type="RefSeq" id="WP_208115865.1">
    <property type="nucleotide sequence ID" value="NZ_SNXZ01000006.1"/>
</dbReference>
<sequence>MAHLSPDGSVLDLPHAAKPVFRGPHGPVPYVARWSAEEVLAAPIVETPRGIAYADESSVDRDRNGLLWSRVASRPGVGEPIYRQMHPLRQRRAMRRLLCQVCAGPADHNDHGTLWLLQDQHELWPGWPEGAQNTHPPLCLRCARISAKSCPWLKQGFVAVRAQSFLSGASGGLYRESWFRPRLSKPQARTLHIGDPRLRWLQADQLVRELVGCRFVELERPGHAT</sequence>
<dbReference type="AlphaFoldDB" id="A0A4V3CYG4"/>